<dbReference type="WBParaSite" id="PTRK_0000540100.1">
    <property type="protein sequence ID" value="PTRK_0000540100.1"/>
    <property type="gene ID" value="PTRK_0000540100"/>
</dbReference>
<protein>
    <submittedName>
        <fullName evidence="2">Rav1p_C domain-containing protein</fullName>
    </submittedName>
</protein>
<evidence type="ECO:0000313" key="1">
    <source>
        <dbReference type="Proteomes" id="UP000038045"/>
    </source>
</evidence>
<dbReference type="AlphaFoldDB" id="A0A0N4ZCX6"/>
<proteinExistence type="predicted"/>
<reference evidence="2" key="1">
    <citation type="submission" date="2017-02" db="UniProtKB">
        <authorList>
            <consortium name="WormBaseParasite"/>
        </authorList>
    </citation>
    <scope>IDENTIFICATION</scope>
</reference>
<keyword evidence="1" id="KW-1185">Reference proteome</keyword>
<dbReference type="Proteomes" id="UP000038045">
    <property type="component" value="Unplaced"/>
</dbReference>
<evidence type="ECO:0000313" key="2">
    <source>
        <dbReference type="WBParaSite" id="PTRK_0000540100.1"/>
    </source>
</evidence>
<name>A0A0N4ZCX6_PARTI</name>
<sequence>MNQHVVTNRDGTIDWSDGGKIVMKQDDGKKVFYRKDLEITNKQKIVARDKNDYETSSRNVGGNYVKKNDVDMQLSCIGNVRKIFYKNNVNGNINKKLNPRQNIYNRYTDSVTVYLNLSDILSITKNYDHENLQDIRASRSVGDINEEEDLFFHYDSDEIFLAVSPRAEMLVSIINYRDTPFINLGAINGGRTDGCKKRLLRICNLELSGLERIIEDSCIRNCKKDAGFFGIFYKTNFYTNLTFDDKLFKYKSNENSGLYMECAVDIVSLQQKLHFSFFINYVLSRNWENSTKGANIIRPFENGVLFNTTDCLIIFTFSNNDIFTDEKCCCKQNNISHYRKYQQWLIFIENSDFNYKEMVDGSEISAFKIKHLKSYCGSEKNENINIICRENVVNIRKLLIDLIHVIYRKQKEIIAFYSLDDFQVDLINLCEIKKNIFLHITALHRALVNNRELTYNVIKFHAIFDFNLVLIKSTLLSCVRLSNTQARDSKFWYSNNNIKEICSQTEEAHVFDNSTQFAGRSKKFLVPYYQNIILAL</sequence>
<organism evidence="1 2">
    <name type="scientific">Parastrongyloides trichosuri</name>
    <name type="common">Possum-specific nematode worm</name>
    <dbReference type="NCBI Taxonomy" id="131310"/>
    <lineage>
        <taxon>Eukaryota</taxon>
        <taxon>Metazoa</taxon>
        <taxon>Ecdysozoa</taxon>
        <taxon>Nematoda</taxon>
        <taxon>Chromadorea</taxon>
        <taxon>Rhabditida</taxon>
        <taxon>Tylenchina</taxon>
        <taxon>Panagrolaimomorpha</taxon>
        <taxon>Strongyloidoidea</taxon>
        <taxon>Strongyloididae</taxon>
        <taxon>Parastrongyloides</taxon>
    </lineage>
</organism>
<accession>A0A0N4ZCX6</accession>